<dbReference type="PANTHER" id="PTHR33606">
    <property type="entry name" value="PROTEIN YCII"/>
    <property type="match status" value="1"/>
</dbReference>
<sequence length="119" mass="13384">MNTISLAFSSTRKLLQANNMNKYLIVVKDFADSECLSRRLSVRQRHMEGAKIIKQNQVLDIGGAILDESQDDKMSGSFLIVNADSVEDVRTLLKNDIYGQSRVWDVENAQITKIKVAPL</sequence>
<dbReference type="Pfam" id="PF03795">
    <property type="entry name" value="YCII"/>
    <property type="match status" value="1"/>
</dbReference>
<dbReference type="InterPro" id="IPR011008">
    <property type="entry name" value="Dimeric_a/b-barrel"/>
</dbReference>
<evidence type="ECO:0000259" key="1">
    <source>
        <dbReference type="Pfam" id="PF03795"/>
    </source>
</evidence>
<dbReference type="OrthoDB" id="5519740at2759"/>
<proteinExistence type="predicted"/>
<dbReference type="Gene3D" id="3.30.70.1060">
    <property type="entry name" value="Dimeric alpha+beta barrel"/>
    <property type="match status" value="1"/>
</dbReference>
<organism evidence="2 3">
    <name type="scientific">Furculomyces boomerangus</name>
    <dbReference type="NCBI Taxonomy" id="61424"/>
    <lineage>
        <taxon>Eukaryota</taxon>
        <taxon>Fungi</taxon>
        <taxon>Fungi incertae sedis</taxon>
        <taxon>Zoopagomycota</taxon>
        <taxon>Kickxellomycotina</taxon>
        <taxon>Harpellomycetes</taxon>
        <taxon>Harpellales</taxon>
        <taxon>Harpellaceae</taxon>
        <taxon>Furculomyces</taxon>
    </lineage>
</organism>
<reference evidence="2 3" key="1">
    <citation type="journal article" date="2018" name="MBio">
        <title>Comparative Genomics Reveals the Core Gene Toolbox for the Fungus-Insect Symbiosis.</title>
        <authorList>
            <person name="Wang Y."/>
            <person name="Stata M."/>
            <person name="Wang W."/>
            <person name="Stajich J.E."/>
            <person name="White M.M."/>
            <person name="Moncalvo J.M."/>
        </authorList>
    </citation>
    <scope>NUCLEOTIDE SEQUENCE [LARGE SCALE GENOMIC DNA]</scope>
    <source>
        <strain evidence="2 3">AUS-77-4</strain>
    </source>
</reference>
<dbReference type="AlphaFoldDB" id="A0A2T9YLV9"/>
<protein>
    <recommendedName>
        <fullName evidence="1">YCII-related domain-containing protein</fullName>
    </recommendedName>
</protein>
<comment type="caution">
    <text evidence="2">The sequence shown here is derived from an EMBL/GenBank/DDBJ whole genome shotgun (WGS) entry which is preliminary data.</text>
</comment>
<evidence type="ECO:0000313" key="3">
    <source>
        <dbReference type="Proteomes" id="UP000245699"/>
    </source>
</evidence>
<dbReference type="Proteomes" id="UP000245699">
    <property type="component" value="Unassembled WGS sequence"/>
</dbReference>
<evidence type="ECO:0000313" key="2">
    <source>
        <dbReference type="EMBL" id="PVU93320.1"/>
    </source>
</evidence>
<name>A0A2T9YLV9_9FUNG</name>
<accession>A0A2T9YLV9</accession>
<gene>
    <name evidence="2" type="ORF">BB559_003319</name>
</gene>
<dbReference type="InterPro" id="IPR051807">
    <property type="entry name" value="Sec-metab_biosynth-assoc"/>
</dbReference>
<feature type="domain" description="YCII-related" evidence="1">
    <location>
        <begin position="22"/>
        <end position="104"/>
    </location>
</feature>
<dbReference type="EMBL" id="MBFT01000326">
    <property type="protein sequence ID" value="PVU93320.1"/>
    <property type="molecule type" value="Genomic_DNA"/>
</dbReference>
<keyword evidence="3" id="KW-1185">Reference proteome</keyword>
<dbReference type="InterPro" id="IPR005545">
    <property type="entry name" value="YCII"/>
</dbReference>
<dbReference type="SUPFAM" id="SSF54909">
    <property type="entry name" value="Dimeric alpha+beta barrel"/>
    <property type="match status" value="1"/>
</dbReference>
<dbReference type="PANTHER" id="PTHR33606:SF3">
    <property type="entry name" value="PROTEIN YCII"/>
    <property type="match status" value="1"/>
</dbReference>